<dbReference type="Proteomes" id="UP000612009">
    <property type="component" value="Unassembled WGS sequence"/>
</dbReference>
<gene>
    <name evidence="1" type="ORF">LAKADJCE_00502</name>
</gene>
<protein>
    <recommendedName>
        <fullName evidence="3">Glycosyltransferase 2-like domain-containing protein</fullName>
    </recommendedName>
</protein>
<sequence length="54" mass="5806">MLAVVVSHEVNRRKGSAVRTSLGYAVEHGFDALVLLDGDGQHDPEGGFPDCLNR</sequence>
<dbReference type="InterPro" id="IPR029044">
    <property type="entry name" value="Nucleotide-diphossugar_trans"/>
</dbReference>
<dbReference type="Gene3D" id="3.90.550.10">
    <property type="entry name" value="Spore Coat Polysaccharide Biosynthesis Protein SpsA, Chain A"/>
    <property type="match status" value="1"/>
</dbReference>
<reference evidence="1" key="1">
    <citation type="submission" date="2020-10" db="EMBL/GenBank/DDBJ databases">
        <authorList>
            <person name="Hahn C.J."/>
            <person name="Laso-Perez R."/>
            <person name="Vulcano F."/>
            <person name="Vaziourakis K.-M."/>
            <person name="Stokke R."/>
            <person name="Steen I.H."/>
            <person name="Teske A."/>
            <person name="Boetius A."/>
            <person name="Liebeke M."/>
            <person name="Amann R."/>
            <person name="Knittel K."/>
        </authorList>
    </citation>
    <scope>NUCLEOTIDE SEQUENCE</scope>
    <source>
        <strain evidence="1">Gfbio:e3339647-f889-4370-9287-4fb5cb688e4c:AG392J18_GoMArc1</strain>
    </source>
</reference>
<dbReference type="EMBL" id="CAJHIR010000026">
    <property type="protein sequence ID" value="CAD6493423.1"/>
    <property type="molecule type" value="Genomic_DNA"/>
</dbReference>
<organism evidence="1 2">
    <name type="scientific">Candidatus Argoarchaeum ethanivorans</name>
    <dbReference type="NCBI Taxonomy" id="2608793"/>
    <lineage>
        <taxon>Archaea</taxon>
        <taxon>Methanobacteriati</taxon>
        <taxon>Methanobacteriota</taxon>
        <taxon>Stenosarchaea group</taxon>
        <taxon>Methanomicrobia</taxon>
        <taxon>Methanosarcinales</taxon>
        <taxon>Methanosarcinales incertae sedis</taxon>
        <taxon>GOM Arc I cluster</taxon>
        <taxon>Candidatus Argoarchaeum</taxon>
    </lineage>
</organism>
<evidence type="ECO:0000313" key="2">
    <source>
        <dbReference type="Proteomes" id="UP000612009"/>
    </source>
</evidence>
<proteinExistence type="predicted"/>
<name>A0A811TCQ8_9EURY</name>
<evidence type="ECO:0008006" key="3">
    <source>
        <dbReference type="Google" id="ProtNLM"/>
    </source>
</evidence>
<dbReference type="AlphaFoldDB" id="A0A811TCQ8"/>
<evidence type="ECO:0000313" key="1">
    <source>
        <dbReference type="EMBL" id="CAD6493423.1"/>
    </source>
</evidence>
<comment type="caution">
    <text evidence="1">The sequence shown here is derived from an EMBL/GenBank/DDBJ whole genome shotgun (WGS) entry which is preliminary data.</text>
</comment>
<accession>A0A811TCQ8</accession>